<dbReference type="RefSeq" id="WP_120977642.1">
    <property type="nucleotide sequence ID" value="NZ_RBZM01000006.1"/>
</dbReference>
<feature type="domain" description="Signal transduction histidine kinase internal region" evidence="1">
    <location>
        <begin position="4"/>
        <end position="82"/>
    </location>
</feature>
<dbReference type="AlphaFoldDB" id="A0A494XQJ6"/>
<dbReference type="GO" id="GO:0000155">
    <property type="term" value="F:phosphorelay sensor kinase activity"/>
    <property type="evidence" value="ECO:0007669"/>
    <property type="project" value="InterPro"/>
</dbReference>
<dbReference type="InterPro" id="IPR010559">
    <property type="entry name" value="Sig_transdc_His_kin_internal"/>
</dbReference>
<reference evidence="2 3" key="1">
    <citation type="submission" date="2018-10" db="EMBL/GenBank/DDBJ databases">
        <title>Cohnella sp. M2MS4P-1, whole genome shotgun sequence.</title>
        <authorList>
            <person name="Tuo L."/>
        </authorList>
    </citation>
    <scope>NUCLEOTIDE SEQUENCE [LARGE SCALE GENOMIC DNA]</scope>
    <source>
        <strain evidence="2 3">M2MS4P-1</strain>
    </source>
</reference>
<dbReference type="PANTHER" id="PTHR34220:SF7">
    <property type="entry name" value="SENSOR HISTIDINE KINASE YPDA"/>
    <property type="match status" value="1"/>
</dbReference>
<sequence>MKHSELRTLQAQINPHLLYNSLDYINCVAINHRLPDISDMVQKLVSFYKLGLNKGQDYVSLQDELEHVKAYAAIQNLRYPDSIRLIIDVPEKLLDCPISKITLQPIVENAIVHGILESDEEQGTILISVVNQDEALQWKFFCR</sequence>
<comment type="caution">
    <text evidence="2">The sequence shown here is derived from an EMBL/GenBank/DDBJ whole genome shotgun (WGS) entry which is preliminary data.</text>
</comment>
<dbReference type="Pfam" id="PF06580">
    <property type="entry name" value="His_kinase"/>
    <property type="match status" value="1"/>
</dbReference>
<evidence type="ECO:0000313" key="2">
    <source>
        <dbReference type="EMBL" id="RKP52898.1"/>
    </source>
</evidence>
<dbReference type="GO" id="GO:0016020">
    <property type="term" value="C:membrane"/>
    <property type="evidence" value="ECO:0007669"/>
    <property type="project" value="InterPro"/>
</dbReference>
<proteinExistence type="predicted"/>
<evidence type="ECO:0000313" key="3">
    <source>
        <dbReference type="Proteomes" id="UP000282076"/>
    </source>
</evidence>
<dbReference type="PANTHER" id="PTHR34220">
    <property type="entry name" value="SENSOR HISTIDINE KINASE YPDA"/>
    <property type="match status" value="1"/>
</dbReference>
<name>A0A494XQJ6_9BACL</name>
<dbReference type="Proteomes" id="UP000282076">
    <property type="component" value="Unassembled WGS sequence"/>
</dbReference>
<evidence type="ECO:0000259" key="1">
    <source>
        <dbReference type="Pfam" id="PF06580"/>
    </source>
</evidence>
<protein>
    <recommendedName>
        <fullName evidence="1">Signal transduction histidine kinase internal region domain-containing protein</fullName>
    </recommendedName>
</protein>
<gene>
    <name evidence="2" type="ORF">D7Z26_14175</name>
</gene>
<keyword evidence="3" id="KW-1185">Reference proteome</keyword>
<accession>A0A494XQJ6</accession>
<organism evidence="2 3">
    <name type="scientific">Cohnella endophytica</name>
    <dbReference type="NCBI Taxonomy" id="2419778"/>
    <lineage>
        <taxon>Bacteria</taxon>
        <taxon>Bacillati</taxon>
        <taxon>Bacillota</taxon>
        <taxon>Bacilli</taxon>
        <taxon>Bacillales</taxon>
        <taxon>Paenibacillaceae</taxon>
        <taxon>Cohnella</taxon>
    </lineage>
</organism>
<dbReference type="EMBL" id="RBZM01000006">
    <property type="protein sequence ID" value="RKP52898.1"/>
    <property type="molecule type" value="Genomic_DNA"/>
</dbReference>
<dbReference type="InterPro" id="IPR050640">
    <property type="entry name" value="Bact_2-comp_sensor_kinase"/>
</dbReference>